<reference evidence="1 2" key="1">
    <citation type="journal article" date="2021" name="Elife">
        <title>Chloroplast acquisition without the gene transfer in kleptoplastic sea slugs, Plakobranchus ocellatus.</title>
        <authorList>
            <person name="Maeda T."/>
            <person name="Takahashi S."/>
            <person name="Yoshida T."/>
            <person name="Shimamura S."/>
            <person name="Takaki Y."/>
            <person name="Nagai Y."/>
            <person name="Toyoda A."/>
            <person name="Suzuki Y."/>
            <person name="Arimoto A."/>
            <person name="Ishii H."/>
            <person name="Satoh N."/>
            <person name="Nishiyama T."/>
            <person name="Hasebe M."/>
            <person name="Maruyama T."/>
            <person name="Minagawa J."/>
            <person name="Obokata J."/>
            <person name="Shigenobu S."/>
        </authorList>
    </citation>
    <scope>NUCLEOTIDE SEQUENCE [LARGE SCALE GENOMIC DNA]</scope>
</reference>
<comment type="caution">
    <text evidence="1">The sequence shown here is derived from an EMBL/GenBank/DDBJ whole genome shotgun (WGS) entry which is preliminary data.</text>
</comment>
<proteinExistence type="predicted"/>
<sequence length="111" mass="12038">MSLVRSGIVNQWTSTVVAFDGHSLRCKGVANVTIKKGDSVVNLRVTVVHNMVGDFDAVIAMDVIQKLGGDSVCAPKIMSKILKTMLAKKPEVSQATSSYIDDIIVDVLFWD</sequence>
<dbReference type="Proteomes" id="UP000762676">
    <property type="component" value="Unassembled WGS sequence"/>
</dbReference>
<keyword evidence="2" id="KW-1185">Reference proteome</keyword>
<dbReference type="EMBL" id="BMAT01008630">
    <property type="protein sequence ID" value="GFR89471.1"/>
    <property type="molecule type" value="Genomic_DNA"/>
</dbReference>
<gene>
    <name evidence="1" type="ORF">ElyMa_004279400</name>
</gene>
<evidence type="ECO:0008006" key="3">
    <source>
        <dbReference type="Google" id="ProtNLM"/>
    </source>
</evidence>
<evidence type="ECO:0000313" key="2">
    <source>
        <dbReference type="Proteomes" id="UP000762676"/>
    </source>
</evidence>
<accession>A0AAV4GVZ3</accession>
<name>A0AAV4GVZ3_9GAST</name>
<dbReference type="AlphaFoldDB" id="A0AAV4GVZ3"/>
<protein>
    <recommendedName>
        <fullName evidence="3">Glyceraldehyde 3-phosphate dehydrogenase catalytic domain-containing protein</fullName>
    </recommendedName>
</protein>
<organism evidence="1 2">
    <name type="scientific">Elysia marginata</name>
    <dbReference type="NCBI Taxonomy" id="1093978"/>
    <lineage>
        <taxon>Eukaryota</taxon>
        <taxon>Metazoa</taxon>
        <taxon>Spiralia</taxon>
        <taxon>Lophotrochozoa</taxon>
        <taxon>Mollusca</taxon>
        <taxon>Gastropoda</taxon>
        <taxon>Heterobranchia</taxon>
        <taxon>Euthyneura</taxon>
        <taxon>Panpulmonata</taxon>
        <taxon>Sacoglossa</taxon>
        <taxon>Placobranchoidea</taxon>
        <taxon>Plakobranchidae</taxon>
        <taxon>Elysia</taxon>
    </lineage>
</organism>
<evidence type="ECO:0000313" key="1">
    <source>
        <dbReference type="EMBL" id="GFR89471.1"/>
    </source>
</evidence>